<keyword evidence="4 11" id="KW-0812">Transmembrane</keyword>
<evidence type="ECO:0000256" key="4">
    <source>
        <dbReference type="ARBA" id="ARBA00022692"/>
    </source>
</evidence>
<feature type="transmembrane region" description="Helical" evidence="11">
    <location>
        <begin position="111"/>
        <end position="132"/>
    </location>
</feature>
<dbReference type="GO" id="GO:0015677">
    <property type="term" value="P:copper ion import"/>
    <property type="evidence" value="ECO:0007669"/>
    <property type="project" value="TreeGrafter"/>
</dbReference>
<dbReference type="InterPro" id="IPR039261">
    <property type="entry name" value="FNR_nucleotide-bd"/>
</dbReference>
<dbReference type="Proteomes" id="UP000825890">
    <property type="component" value="Unassembled WGS sequence"/>
</dbReference>
<dbReference type="PROSITE" id="PS51384">
    <property type="entry name" value="FAD_FR"/>
    <property type="match status" value="1"/>
</dbReference>
<feature type="domain" description="FAD-binding FR-type" evidence="12">
    <location>
        <begin position="297"/>
        <end position="428"/>
    </location>
</feature>
<dbReference type="OrthoDB" id="17725at2759"/>
<name>A0A9P3CP64_9PEZI</name>
<feature type="region of interest" description="Disordered" evidence="10">
    <location>
        <begin position="531"/>
        <end position="595"/>
    </location>
</feature>
<dbReference type="SFLD" id="SFLDS00052">
    <property type="entry name" value="Ferric_Reductase_Domain"/>
    <property type="match status" value="1"/>
</dbReference>
<feature type="transmembrane region" description="Helical" evidence="11">
    <location>
        <begin position="271"/>
        <end position="290"/>
    </location>
</feature>
<feature type="transmembrane region" description="Helical" evidence="11">
    <location>
        <begin position="204"/>
        <end position="226"/>
    </location>
</feature>
<evidence type="ECO:0000313" key="13">
    <source>
        <dbReference type="EMBL" id="GIZ44075.1"/>
    </source>
</evidence>
<dbReference type="SFLD" id="SFLDG01168">
    <property type="entry name" value="Ferric_reductase_subgroup_(FRE"/>
    <property type="match status" value="1"/>
</dbReference>
<dbReference type="PANTHER" id="PTHR32361:SF23">
    <property type="entry name" value="FERRIC-CHELATE REDUCTASE"/>
    <property type="match status" value="1"/>
</dbReference>
<gene>
    <name evidence="13" type="ORF">CKM354_000728400</name>
</gene>
<dbReference type="InterPro" id="IPR013112">
    <property type="entry name" value="FAD-bd_8"/>
</dbReference>
<dbReference type="Pfam" id="PF01794">
    <property type="entry name" value="Ferric_reduct"/>
    <property type="match status" value="1"/>
</dbReference>
<keyword evidence="5" id="KW-0249">Electron transport</keyword>
<evidence type="ECO:0000256" key="6">
    <source>
        <dbReference type="ARBA" id="ARBA00022989"/>
    </source>
</evidence>
<keyword evidence="3" id="KW-0813">Transport</keyword>
<dbReference type="Pfam" id="PF08022">
    <property type="entry name" value="FAD_binding_8"/>
    <property type="match status" value="1"/>
</dbReference>
<keyword evidence="7" id="KW-0560">Oxidoreductase</keyword>
<keyword evidence="9 11" id="KW-0472">Membrane</keyword>
<dbReference type="InterPro" id="IPR051410">
    <property type="entry name" value="Ferric/Cupric_Reductase"/>
</dbReference>
<dbReference type="InterPro" id="IPR017927">
    <property type="entry name" value="FAD-bd_FR_type"/>
</dbReference>
<comment type="subcellular location">
    <subcellularLocation>
        <location evidence="1">Membrane</location>
        <topology evidence="1">Multi-pass membrane protein</topology>
    </subcellularLocation>
</comment>
<evidence type="ECO:0000256" key="3">
    <source>
        <dbReference type="ARBA" id="ARBA00022448"/>
    </source>
</evidence>
<evidence type="ECO:0000259" key="12">
    <source>
        <dbReference type="PROSITE" id="PS51384"/>
    </source>
</evidence>
<evidence type="ECO:0000256" key="9">
    <source>
        <dbReference type="ARBA" id="ARBA00023136"/>
    </source>
</evidence>
<protein>
    <recommendedName>
        <fullName evidence="12">FAD-binding FR-type domain-containing protein</fullName>
    </recommendedName>
</protein>
<evidence type="ECO:0000256" key="5">
    <source>
        <dbReference type="ARBA" id="ARBA00022982"/>
    </source>
</evidence>
<evidence type="ECO:0000256" key="8">
    <source>
        <dbReference type="ARBA" id="ARBA00023065"/>
    </source>
</evidence>
<dbReference type="CDD" id="cd06186">
    <property type="entry name" value="NOX_Duox_like_FAD_NADP"/>
    <property type="match status" value="1"/>
</dbReference>
<dbReference type="EMBL" id="BOLY01000004">
    <property type="protein sequence ID" value="GIZ44075.1"/>
    <property type="molecule type" value="Genomic_DNA"/>
</dbReference>
<feature type="transmembrane region" description="Helical" evidence="11">
    <location>
        <begin position="297"/>
        <end position="318"/>
    </location>
</feature>
<evidence type="ECO:0000313" key="14">
    <source>
        <dbReference type="Proteomes" id="UP000825890"/>
    </source>
</evidence>
<reference evidence="13 14" key="1">
    <citation type="submission" date="2021-01" db="EMBL/GenBank/DDBJ databases">
        <title>Cercospora kikuchii MAFF 305040 whole genome shotgun sequence.</title>
        <authorList>
            <person name="Kashiwa T."/>
            <person name="Suzuki T."/>
        </authorList>
    </citation>
    <scope>NUCLEOTIDE SEQUENCE [LARGE SCALE GENOMIC DNA]</scope>
    <source>
        <strain evidence="13 14">MAFF 305040</strain>
    </source>
</reference>
<comment type="caution">
    <text evidence="13">The sequence shown here is derived from an EMBL/GenBank/DDBJ whole genome shotgun (WGS) entry which is preliminary data.</text>
</comment>
<dbReference type="GO" id="GO:0006879">
    <property type="term" value="P:intracellular iron ion homeostasis"/>
    <property type="evidence" value="ECO:0007669"/>
    <property type="project" value="TreeGrafter"/>
</dbReference>
<dbReference type="Pfam" id="PF08030">
    <property type="entry name" value="NAD_binding_6"/>
    <property type="match status" value="1"/>
</dbReference>
<sequence>MAHSHSHSMSMEPWLTQPVMLHSSRAYECSLNLTEQCEYQVGYWRFWYELDHRYALPTVALFLSTIMLFSIPFVFANLLPGARSRSGAGGKLLALSRYASYKSFRIGKLNWNSAPVGVLFLGAVGAIFFFAMTLGPRPYYWPNEKDPETGKVTLSFGNSPPIASRTGWMSLACLPFIIATSSKSNMITGLTGVSHEKLQVFHRWISYACFVLALIHTFPFIVFRAWRGDLSTQATTTIYYWTGIIALISQAWLTFASFSPLRNYSYEFFKFSHFAAALIFVVFFFLHCNFRLSSWDYFIATAVIFTLTFLHSQLRIYFQHGIKQATIVLESNGFVKITIPTQTTWRAGQHYFVRFLGMRPGVAATSHPFSAGSLPTKAHFYEAAQSELVFYIRAQGGLTARLAKHAEKSPNAKMSVMLDGPYGGIDMPKLASCRKSLALAGGSGAGWLLPLVEAFLRRRDCVSAGCEPENGKMGEICGTEGPEMRVVLATRDIATRNWFEEKVEKLLNKSLLGCCPTGLKVEIYYTGEEEDRLESGQKSTAHASGIQRLDGQDPEKGADTEISFQQQHQSSSTSNSSDSESEKGKTGSLLSPLDFSSRPDLPKIIAEEAEKDASSMGVFCCGPLSMQSDVANAVAREQLKILSGGKKAQKSRGGDVYLHMEHFSWA</sequence>
<evidence type="ECO:0000256" key="7">
    <source>
        <dbReference type="ARBA" id="ARBA00023002"/>
    </source>
</evidence>
<keyword evidence="6 11" id="KW-1133">Transmembrane helix</keyword>
<evidence type="ECO:0000256" key="11">
    <source>
        <dbReference type="SAM" id="Phobius"/>
    </source>
</evidence>
<dbReference type="PANTHER" id="PTHR32361">
    <property type="entry name" value="FERRIC/CUPRIC REDUCTASE TRANSMEMBRANE COMPONENT"/>
    <property type="match status" value="1"/>
</dbReference>
<organism evidence="13 14">
    <name type="scientific">Cercospora kikuchii</name>
    <dbReference type="NCBI Taxonomy" id="84275"/>
    <lineage>
        <taxon>Eukaryota</taxon>
        <taxon>Fungi</taxon>
        <taxon>Dikarya</taxon>
        <taxon>Ascomycota</taxon>
        <taxon>Pezizomycotina</taxon>
        <taxon>Dothideomycetes</taxon>
        <taxon>Dothideomycetidae</taxon>
        <taxon>Mycosphaerellales</taxon>
        <taxon>Mycosphaerellaceae</taxon>
        <taxon>Cercospora</taxon>
    </lineage>
</organism>
<proteinExistence type="inferred from homology"/>
<feature type="compositionally biased region" description="Basic and acidic residues" evidence="10">
    <location>
        <begin position="550"/>
        <end position="559"/>
    </location>
</feature>
<dbReference type="InterPro" id="IPR013130">
    <property type="entry name" value="Fe3_Rdtase_TM_dom"/>
</dbReference>
<dbReference type="AlphaFoldDB" id="A0A9P3CP64"/>
<dbReference type="Gene3D" id="3.40.50.80">
    <property type="entry name" value="Nucleotide-binding domain of ferredoxin-NADP reductase (FNR) module"/>
    <property type="match status" value="1"/>
</dbReference>
<dbReference type="RefSeq" id="XP_044658562.1">
    <property type="nucleotide sequence ID" value="XM_044802627.1"/>
</dbReference>
<dbReference type="GO" id="GO:0000293">
    <property type="term" value="F:ferric-chelate reductase activity"/>
    <property type="evidence" value="ECO:0007669"/>
    <property type="project" value="UniProtKB-ARBA"/>
</dbReference>
<accession>A0A9P3CP64</accession>
<keyword evidence="14" id="KW-1185">Reference proteome</keyword>
<dbReference type="GO" id="GO:0005886">
    <property type="term" value="C:plasma membrane"/>
    <property type="evidence" value="ECO:0007669"/>
    <property type="project" value="TreeGrafter"/>
</dbReference>
<feature type="compositionally biased region" description="Low complexity" evidence="10">
    <location>
        <begin position="563"/>
        <end position="578"/>
    </location>
</feature>
<evidence type="ECO:0000256" key="1">
    <source>
        <dbReference type="ARBA" id="ARBA00004141"/>
    </source>
</evidence>
<feature type="transmembrane region" description="Helical" evidence="11">
    <location>
        <begin position="238"/>
        <end position="259"/>
    </location>
</feature>
<keyword evidence="8" id="KW-0406">Ion transport</keyword>
<dbReference type="InterPro" id="IPR013121">
    <property type="entry name" value="Fe_red_NAD-bd_6"/>
</dbReference>
<dbReference type="GeneID" id="68292859"/>
<feature type="transmembrane region" description="Helical" evidence="11">
    <location>
        <begin position="54"/>
        <end position="76"/>
    </location>
</feature>
<dbReference type="GO" id="GO:0006826">
    <property type="term" value="P:iron ion transport"/>
    <property type="evidence" value="ECO:0007669"/>
    <property type="project" value="TreeGrafter"/>
</dbReference>
<evidence type="ECO:0000256" key="2">
    <source>
        <dbReference type="ARBA" id="ARBA00006278"/>
    </source>
</evidence>
<comment type="similarity">
    <text evidence="2">Belongs to the ferric reductase (FRE) family.</text>
</comment>
<evidence type="ECO:0000256" key="10">
    <source>
        <dbReference type="SAM" id="MobiDB-lite"/>
    </source>
</evidence>